<accession>A0A6A2Z9E0</accession>
<gene>
    <name evidence="2" type="ORF">F3Y22_tig00110998pilonHSYRG00019</name>
</gene>
<organism evidence="2 3">
    <name type="scientific">Hibiscus syriacus</name>
    <name type="common">Rose of Sharon</name>
    <dbReference type="NCBI Taxonomy" id="106335"/>
    <lineage>
        <taxon>Eukaryota</taxon>
        <taxon>Viridiplantae</taxon>
        <taxon>Streptophyta</taxon>
        <taxon>Embryophyta</taxon>
        <taxon>Tracheophyta</taxon>
        <taxon>Spermatophyta</taxon>
        <taxon>Magnoliopsida</taxon>
        <taxon>eudicotyledons</taxon>
        <taxon>Gunneridae</taxon>
        <taxon>Pentapetalae</taxon>
        <taxon>rosids</taxon>
        <taxon>malvids</taxon>
        <taxon>Malvales</taxon>
        <taxon>Malvaceae</taxon>
        <taxon>Malvoideae</taxon>
        <taxon>Hibiscus</taxon>
    </lineage>
</organism>
<protein>
    <submittedName>
        <fullName evidence="2">Uncharacterized protein</fullName>
    </submittedName>
</protein>
<proteinExistence type="predicted"/>
<evidence type="ECO:0000313" key="3">
    <source>
        <dbReference type="Proteomes" id="UP000436088"/>
    </source>
</evidence>
<feature type="compositionally biased region" description="Polar residues" evidence="1">
    <location>
        <begin position="117"/>
        <end position="126"/>
    </location>
</feature>
<dbReference type="EMBL" id="VEPZ02001194">
    <property type="protein sequence ID" value="KAE8688146.1"/>
    <property type="molecule type" value="Genomic_DNA"/>
</dbReference>
<dbReference type="AlphaFoldDB" id="A0A6A2Z9E0"/>
<keyword evidence="3" id="KW-1185">Reference proteome</keyword>
<feature type="region of interest" description="Disordered" evidence="1">
    <location>
        <begin position="96"/>
        <end position="126"/>
    </location>
</feature>
<evidence type="ECO:0000256" key="1">
    <source>
        <dbReference type="SAM" id="MobiDB-lite"/>
    </source>
</evidence>
<comment type="caution">
    <text evidence="2">The sequence shown here is derived from an EMBL/GenBank/DDBJ whole genome shotgun (WGS) entry which is preliminary data.</text>
</comment>
<reference evidence="2" key="1">
    <citation type="submission" date="2019-09" db="EMBL/GenBank/DDBJ databases">
        <title>Draft genome information of white flower Hibiscus syriacus.</title>
        <authorList>
            <person name="Kim Y.-M."/>
        </authorList>
    </citation>
    <scope>NUCLEOTIDE SEQUENCE [LARGE SCALE GENOMIC DNA]</scope>
    <source>
        <strain evidence="2">YM2019G1</strain>
    </source>
</reference>
<name>A0A6A2Z9E0_HIBSY</name>
<evidence type="ECO:0000313" key="2">
    <source>
        <dbReference type="EMBL" id="KAE8688146.1"/>
    </source>
</evidence>
<feature type="region of interest" description="Disordered" evidence="1">
    <location>
        <begin position="1"/>
        <end position="28"/>
    </location>
</feature>
<dbReference type="Proteomes" id="UP000436088">
    <property type="component" value="Unassembled WGS sequence"/>
</dbReference>
<sequence length="126" mass="13919">MEFGEEDASQQVNDQSLENEDLNKDDKNRQLLDLNNDYATCDAIDVEHVDLVVAKIIKDVEDIIKGVVESLAEKAIVATVSVSPVPFTVVSISKSTSTRKNQKTTMKAKITAKKTHPTLTSPRKPH</sequence>